<accession>A0A1G6Q7I3</accession>
<gene>
    <name evidence="1" type="ORF">SAMN05216576_107299</name>
</gene>
<keyword evidence="2" id="KW-1185">Reference proteome</keyword>
<name>A0A1G6Q7I3_9GAMM</name>
<dbReference type="GeneID" id="57608924"/>
<protein>
    <submittedName>
        <fullName evidence="1">Uncharacterized protein</fullName>
    </submittedName>
</protein>
<dbReference type="Proteomes" id="UP000199467">
    <property type="component" value="Unassembled WGS sequence"/>
</dbReference>
<dbReference type="RefSeq" id="WP_017362462.1">
    <property type="nucleotide sequence ID" value="NZ_FMZQ01000007.1"/>
</dbReference>
<sequence length="163" mass="18042">MSETNLRVGKGIHSSHPDDWGWEVSSEQTGYAWGTAGSEIEAFHDAATKLNEVIASKGFVMQEPAAEDDVLEVLKSPLSILNDPKKVKTFISELLDGEDILDFSSFEDFKVWLDALLEYDRRDNEDTPGGDEIGSEDCLRQAYLDLCNEARANANSKPGMRLG</sequence>
<reference evidence="2" key="1">
    <citation type="submission" date="2016-10" db="EMBL/GenBank/DDBJ databases">
        <authorList>
            <person name="Varghese N."/>
            <person name="Submissions S."/>
        </authorList>
    </citation>
    <scope>NUCLEOTIDE SEQUENCE [LARGE SCALE GENOMIC DNA]</scope>
    <source>
        <strain evidence="2">DSM 26382</strain>
    </source>
</reference>
<evidence type="ECO:0000313" key="1">
    <source>
        <dbReference type="EMBL" id="SDC88278.1"/>
    </source>
</evidence>
<dbReference type="EMBL" id="FMZQ01000007">
    <property type="protein sequence ID" value="SDC88278.1"/>
    <property type="molecule type" value="Genomic_DNA"/>
</dbReference>
<organism evidence="1 2">
    <name type="scientific">Ectopseudomonas chengduensis</name>
    <dbReference type="NCBI Taxonomy" id="489632"/>
    <lineage>
        <taxon>Bacteria</taxon>
        <taxon>Pseudomonadati</taxon>
        <taxon>Pseudomonadota</taxon>
        <taxon>Gammaproteobacteria</taxon>
        <taxon>Pseudomonadales</taxon>
        <taxon>Pseudomonadaceae</taxon>
        <taxon>Ectopseudomonas</taxon>
    </lineage>
</organism>
<evidence type="ECO:0000313" key="2">
    <source>
        <dbReference type="Proteomes" id="UP000199467"/>
    </source>
</evidence>
<dbReference type="AlphaFoldDB" id="A0A1G6Q7I3"/>
<proteinExistence type="predicted"/>